<reference evidence="9" key="1">
    <citation type="submission" date="2017-06" db="EMBL/GenBank/DDBJ databases">
        <authorList>
            <person name="Varghese N."/>
            <person name="Submissions S."/>
        </authorList>
    </citation>
    <scope>NUCLEOTIDE SEQUENCE [LARGE SCALE GENOMIC DNA]</scope>
    <source>
        <strain evidence="9">JCM 23211</strain>
    </source>
</reference>
<dbReference type="Pfam" id="PF07690">
    <property type="entry name" value="MFS_1"/>
    <property type="match status" value="1"/>
</dbReference>
<evidence type="ECO:0000256" key="7">
    <source>
        <dbReference type="SAM" id="Phobius"/>
    </source>
</evidence>
<dbReference type="Gene3D" id="1.20.1250.20">
    <property type="entry name" value="MFS general substrate transporter like domains"/>
    <property type="match status" value="1"/>
</dbReference>
<keyword evidence="3" id="KW-1003">Cell membrane</keyword>
<evidence type="ECO:0000256" key="1">
    <source>
        <dbReference type="ARBA" id="ARBA00004651"/>
    </source>
</evidence>
<dbReference type="EMBL" id="FZOW01000007">
    <property type="protein sequence ID" value="SNS96174.1"/>
    <property type="molecule type" value="Genomic_DNA"/>
</dbReference>
<name>A0A239IUT7_9NOCA</name>
<evidence type="ECO:0000256" key="3">
    <source>
        <dbReference type="ARBA" id="ARBA00022475"/>
    </source>
</evidence>
<feature type="transmembrane region" description="Helical" evidence="7">
    <location>
        <begin position="234"/>
        <end position="254"/>
    </location>
</feature>
<dbReference type="InterPro" id="IPR050171">
    <property type="entry name" value="MFS_Transporters"/>
</dbReference>
<dbReference type="InterPro" id="IPR036259">
    <property type="entry name" value="MFS_trans_sf"/>
</dbReference>
<dbReference type="AlphaFoldDB" id="A0A239IUT7"/>
<keyword evidence="6 7" id="KW-0472">Membrane</keyword>
<keyword evidence="2" id="KW-0813">Transport</keyword>
<keyword evidence="9" id="KW-1185">Reference proteome</keyword>
<protein>
    <submittedName>
        <fullName evidence="8">Major Facilitator Superfamily protein</fullName>
    </submittedName>
</protein>
<evidence type="ECO:0000256" key="6">
    <source>
        <dbReference type="ARBA" id="ARBA00023136"/>
    </source>
</evidence>
<evidence type="ECO:0000313" key="8">
    <source>
        <dbReference type="EMBL" id="SNS96174.1"/>
    </source>
</evidence>
<organism evidence="8 9">
    <name type="scientific">Rhodococcoides kyotonense</name>
    <dbReference type="NCBI Taxonomy" id="398843"/>
    <lineage>
        <taxon>Bacteria</taxon>
        <taxon>Bacillati</taxon>
        <taxon>Actinomycetota</taxon>
        <taxon>Actinomycetes</taxon>
        <taxon>Mycobacteriales</taxon>
        <taxon>Nocardiaceae</taxon>
        <taxon>Rhodococcoides</taxon>
    </lineage>
</organism>
<feature type="transmembrane region" description="Helical" evidence="7">
    <location>
        <begin position="199"/>
        <end position="222"/>
    </location>
</feature>
<feature type="transmembrane region" description="Helical" evidence="7">
    <location>
        <begin position="158"/>
        <end position="178"/>
    </location>
</feature>
<feature type="transmembrane region" description="Helical" evidence="7">
    <location>
        <begin position="70"/>
        <end position="89"/>
    </location>
</feature>
<keyword evidence="5 7" id="KW-1133">Transmembrane helix</keyword>
<feature type="transmembrane region" description="Helical" evidence="7">
    <location>
        <begin position="266"/>
        <end position="288"/>
    </location>
</feature>
<dbReference type="PANTHER" id="PTHR23517:SF13">
    <property type="entry name" value="MAJOR FACILITATOR SUPERFAMILY MFS_1"/>
    <property type="match status" value="1"/>
</dbReference>
<evidence type="ECO:0000256" key="4">
    <source>
        <dbReference type="ARBA" id="ARBA00022692"/>
    </source>
</evidence>
<dbReference type="GO" id="GO:0005886">
    <property type="term" value="C:plasma membrane"/>
    <property type="evidence" value="ECO:0007669"/>
    <property type="project" value="UniProtKB-SubCell"/>
</dbReference>
<comment type="subcellular location">
    <subcellularLocation>
        <location evidence="1">Cell membrane</location>
        <topology evidence="1">Multi-pass membrane protein</topology>
    </subcellularLocation>
</comment>
<evidence type="ECO:0000313" key="9">
    <source>
        <dbReference type="Proteomes" id="UP000198327"/>
    </source>
</evidence>
<accession>A0A239IUT7</accession>
<feature type="transmembrane region" description="Helical" evidence="7">
    <location>
        <begin position="331"/>
        <end position="350"/>
    </location>
</feature>
<evidence type="ECO:0000256" key="2">
    <source>
        <dbReference type="ARBA" id="ARBA00022448"/>
    </source>
</evidence>
<dbReference type="PANTHER" id="PTHR23517">
    <property type="entry name" value="RESISTANCE PROTEIN MDTM, PUTATIVE-RELATED-RELATED"/>
    <property type="match status" value="1"/>
</dbReference>
<dbReference type="RefSeq" id="WP_245865684.1">
    <property type="nucleotide sequence ID" value="NZ_FZOW01000007.1"/>
</dbReference>
<feature type="transmembrane region" description="Helical" evidence="7">
    <location>
        <begin position="95"/>
        <end position="117"/>
    </location>
</feature>
<feature type="transmembrane region" description="Helical" evidence="7">
    <location>
        <begin position="40"/>
        <end position="58"/>
    </location>
</feature>
<dbReference type="GO" id="GO:0022857">
    <property type="term" value="F:transmembrane transporter activity"/>
    <property type="evidence" value="ECO:0007669"/>
    <property type="project" value="InterPro"/>
</dbReference>
<gene>
    <name evidence="8" type="ORF">SAMN05421642_107185</name>
</gene>
<proteinExistence type="predicted"/>
<feature type="transmembrane region" description="Helical" evidence="7">
    <location>
        <begin position="294"/>
        <end position="319"/>
    </location>
</feature>
<dbReference type="SUPFAM" id="SSF103473">
    <property type="entry name" value="MFS general substrate transporter"/>
    <property type="match status" value="1"/>
</dbReference>
<sequence>MPVSWIRVVAVVFAVSWGANQFAPMQLVYRETVGLTSTSFTAMLGSYALGLIPSLLYFGRLSDRRGRRFVVRPMIGVAVASTVVLALGADMPALLYLGRVLAGVASGMAFTAGGAWIKELSDNPGTGARRTAVALSAGFGCGALFAGLIAQWLPAPDVLPYVVHLGMMAVTGLLVWRVPETRARNTSSGRNPRVIGQRWFYAGVAPWAPWVFGAATVAFATLPPHVADVTGPLSIAFTGGIAALTLWTGVAVQPTARRLSTRGDMIPVRTGVAFGCAGFVCAAAALSINGIGSVALVVIAAVLLGSCYGMLLVSGLVIVEKNTPPEGDLSSATAVYYCFVYLGFAVPLLLSLTVSTIGLAVAAVLMVAGCVAASVQSRGVRTAA</sequence>
<feature type="transmembrane region" description="Helical" evidence="7">
    <location>
        <begin position="132"/>
        <end position="152"/>
    </location>
</feature>
<dbReference type="Proteomes" id="UP000198327">
    <property type="component" value="Unassembled WGS sequence"/>
</dbReference>
<keyword evidence="4 7" id="KW-0812">Transmembrane</keyword>
<feature type="transmembrane region" description="Helical" evidence="7">
    <location>
        <begin position="356"/>
        <end position="375"/>
    </location>
</feature>
<evidence type="ECO:0000256" key="5">
    <source>
        <dbReference type="ARBA" id="ARBA00022989"/>
    </source>
</evidence>
<dbReference type="InterPro" id="IPR011701">
    <property type="entry name" value="MFS"/>
</dbReference>